<evidence type="ECO:0000256" key="1">
    <source>
        <dbReference type="ARBA" id="ARBA00022723"/>
    </source>
</evidence>
<evidence type="ECO:0000256" key="3">
    <source>
        <dbReference type="ARBA" id="ARBA00022833"/>
    </source>
</evidence>
<gene>
    <name evidence="6" type="ORF">RHTO0S_09e00518g</name>
</gene>
<dbReference type="InterPro" id="IPR002893">
    <property type="entry name" value="Znf_MYND"/>
</dbReference>
<keyword evidence="1" id="KW-0479">Metal-binding</keyword>
<dbReference type="AlphaFoldDB" id="A0A061B2W2"/>
<keyword evidence="2 4" id="KW-0863">Zinc-finger</keyword>
<dbReference type="OrthoDB" id="432970at2759"/>
<evidence type="ECO:0000256" key="2">
    <source>
        <dbReference type="ARBA" id="ARBA00022771"/>
    </source>
</evidence>
<keyword evidence="3" id="KW-0862">Zinc</keyword>
<dbReference type="Pfam" id="PF01753">
    <property type="entry name" value="zf-MYND"/>
    <property type="match status" value="1"/>
</dbReference>
<protein>
    <submittedName>
        <fullName evidence="6">RHTO0S09e00518g1_1</fullName>
    </submittedName>
</protein>
<proteinExistence type="predicted"/>
<dbReference type="SUPFAM" id="SSF144232">
    <property type="entry name" value="HIT/MYND zinc finger-like"/>
    <property type="match status" value="1"/>
</dbReference>
<dbReference type="PROSITE" id="PS50865">
    <property type="entry name" value="ZF_MYND_2"/>
    <property type="match status" value="1"/>
</dbReference>
<feature type="domain" description="MYND-type" evidence="5">
    <location>
        <begin position="9"/>
        <end position="58"/>
    </location>
</feature>
<dbReference type="EMBL" id="LK052944">
    <property type="protein sequence ID" value="CDR44142.1"/>
    <property type="molecule type" value="Genomic_DNA"/>
</dbReference>
<sequence length="246" mass="26962">MSTLDQPACTSCGKIASSLEAGKKMLVCSRCQLQAERLVHYCSRDCQVSHFKLHKPTCGIKLATNPDFPSIADPDAPFQPPQALLYHLAALSTLPPSASPTTPPPSFLYFPSNPLSDAASSSSKPPVMPIPVSLPPPARNLFNCLSWVAFKTANPLSVVLMYSLLLTEIEALGGVEDRLVEQLSEEYRLDGKQEVGGEKRNSLRQMLDDEDEPKAEDLMVAIGGEKNQGILVEWQMYEAERMRSSK</sequence>
<organism evidence="6">
    <name type="scientific">Rhodotorula toruloides</name>
    <name type="common">Yeast</name>
    <name type="synonym">Rhodosporidium toruloides</name>
    <dbReference type="NCBI Taxonomy" id="5286"/>
    <lineage>
        <taxon>Eukaryota</taxon>
        <taxon>Fungi</taxon>
        <taxon>Dikarya</taxon>
        <taxon>Basidiomycota</taxon>
        <taxon>Pucciniomycotina</taxon>
        <taxon>Microbotryomycetes</taxon>
        <taxon>Sporidiobolales</taxon>
        <taxon>Sporidiobolaceae</taxon>
        <taxon>Rhodotorula</taxon>
    </lineage>
</organism>
<evidence type="ECO:0000259" key="5">
    <source>
        <dbReference type="PROSITE" id="PS50865"/>
    </source>
</evidence>
<reference evidence="6" key="1">
    <citation type="journal article" date="2014" name="Genome Announc.">
        <title>Draft genome sequence of Rhodosporidium toruloides CECT1137, an oleaginous yeast of biotechnological interest.</title>
        <authorList>
            <person name="Morin N."/>
            <person name="Calcas X."/>
            <person name="Devillers H."/>
            <person name="Durrens P."/>
            <person name="Sherman D.J."/>
            <person name="Nicaud J.-M."/>
            <person name="Neuveglise C."/>
        </authorList>
    </citation>
    <scope>NUCLEOTIDE SEQUENCE</scope>
    <source>
        <strain evidence="6">CECT1137</strain>
    </source>
</reference>
<dbReference type="Gene3D" id="6.10.140.2220">
    <property type="match status" value="1"/>
</dbReference>
<evidence type="ECO:0000313" key="6">
    <source>
        <dbReference type="EMBL" id="CDR44142.1"/>
    </source>
</evidence>
<dbReference type="GO" id="GO:0008270">
    <property type="term" value="F:zinc ion binding"/>
    <property type="evidence" value="ECO:0007669"/>
    <property type="project" value="UniProtKB-KW"/>
</dbReference>
<accession>A0A061B2W2</accession>
<name>A0A061B2W2_RHOTO</name>
<evidence type="ECO:0000256" key="4">
    <source>
        <dbReference type="PROSITE-ProRule" id="PRU00134"/>
    </source>
</evidence>